<reference evidence="2 3" key="1">
    <citation type="journal article" date="2015" name="Genome Biol. Evol.">
        <title>Phylogenomic analyses indicate that early fungi evolved digesting cell walls of algal ancestors of land plants.</title>
        <authorList>
            <person name="Chang Y."/>
            <person name="Wang S."/>
            <person name="Sekimoto S."/>
            <person name="Aerts A.L."/>
            <person name="Choi C."/>
            <person name="Clum A."/>
            <person name="LaButti K.M."/>
            <person name="Lindquist E.A."/>
            <person name="Yee Ngan C."/>
            <person name="Ohm R.A."/>
            <person name="Salamov A.A."/>
            <person name="Grigoriev I.V."/>
            <person name="Spatafora J.W."/>
            <person name="Berbee M.L."/>
        </authorList>
    </citation>
    <scope>NUCLEOTIDE SEQUENCE [LARGE SCALE GENOMIC DNA]</scope>
    <source>
        <strain evidence="2 3">JEL478</strain>
    </source>
</reference>
<proteinExistence type="predicted"/>
<feature type="region of interest" description="Disordered" evidence="1">
    <location>
        <begin position="67"/>
        <end position="92"/>
    </location>
</feature>
<dbReference type="OrthoDB" id="10588215at2759"/>
<feature type="region of interest" description="Disordered" evidence="1">
    <location>
        <begin position="1"/>
        <end position="39"/>
    </location>
</feature>
<name>A0A139AN60_GONPJ</name>
<sequence length="503" mass="53695">MPAVKSDARKRTAPSGSKSTPVPENQARSNGKRERKDAESVNRCYLATAALVAISIGVYLMPMMMGASGSKQPRQKRAVIPLDKRSTDGPTPALETRQLFTTAWKAQDFPVITVIEPRKADLFSNSTGMTVRFTLSDKTYAYWSNNLNCDVTMYRNLWVIAGGAPTQGWDDVYKLASGLTVDLSQPGAEFSYWFPGPDVSPIDPRSLYTVRVSCTSPTLPYPGTPTLSGISGPITFRLNATTPLKTGKTISDTGVWTPQGNTSTVKTELPAFRINQPMGGSYVVVDSNTQLAFQGLPNLSPNITRNDVAYCTLTSYRDLSDASPNSTAAPSWTLMTRLQVNFAVQWQTSLSVPLFATVPVRFDSTQYDRFSTYIVKVACTNTTTPVSTTGMYVGLSDPFKLYDAVQYGAWSWADVLNPPKTTKPAPAPAPTANAAPSSGPASAPAPPPATAPAPNSAGGTAGSPPGATTVDGTSAVKSVARKGSNANWIVIAVGMMVLFVIMQ</sequence>
<dbReference type="AlphaFoldDB" id="A0A139AN60"/>
<feature type="compositionally biased region" description="Low complexity" evidence="1">
    <location>
        <begin position="452"/>
        <end position="469"/>
    </location>
</feature>
<evidence type="ECO:0000313" key="3">
    <source>
        <dbReference type="Proteomes" id="UP000070544"/>
    </source>
</evidence>
<feature type="region of interest" description="Disordered" evidence="1">
    <location>
        <begin position="421"/>
        <end position="469"/>
    </location>
</feature>
<organism evidence="2 3">
    <name type="scientific">Gonapodya prolifera (strain JEL478)</name>
    <name type="common">Monoblepharis prolifera</name>
    <dbReference type="NCBI Taxonomy" id="1344416"/>
    <lineage>
        <taxon>Eukaryota</taxon>
        <taxon>Fungi</taxon>
        <taxon>Fungi incertae sedis</taxon>
        <taxon>Chytridiomycota</taxon>
        <taxon>Chytridiomycota incertae sedis</taxon>
        <taxon>Monoblepharidomycetes</taxon>
        <taxon>Monoblepharidales</taxon>
        <taxon>Gonapodyaceae</taxon>
        <taxon>Gonapodya</taxon>
    </lineage>
</organism>
<keyword evidence="3" id="KW-1185">Reference proteome</keyword>
<gene>
    <name evidence="2" type="ORF">M427DRAFT_491108</name>
</gene>
<evidence type="ECO:0000256" key="1">
    <source>
        <dbReference type="SAM" id="MobiDB-lite"/>
    </source>
</evidence>
<dbReference type="Proteomes" id="UP000070544">
    <property type="component" value="Unassembled WGS sequence"/>
</dbReference>
<evidence type="ECO:0000313" key="2">
    <source>
        <dbReference type="EMBL" id="KXS18054.1"/>
    </source>
</evidence>
<feature type="compositionally biased region" description="Low complexity" evidence="1">
    <location>
        <begin position="421"/>
        <end position="442"/>
    </location>
</feature>
<protein>
    <submittedName>
        <fullName evidence="2">Uncharacterized protein</fullName>
    </submittedName>
</protein>
<feature type="compositionally biased region" description="Polar residues" evidence="1">
    <location>
        <begin position="14"/>
        <end position="29"/>
    </location>
</feature>
<feature type="compositionally biased region" description="Basic and acidic residues" evidence="1">
    <location>
        <begin position="1"/>
        <end position="10"/>
    </location>
</feature>
<dbReference type="EMBL" id="KQ965744">
    <property type="protein sequence ID" value="KXS18054.1"/>
    <property type="molecule type" value="Genomic_DNA"/>
</dbReference>
<accession>A0A139AN60</accession>